<feature type="compositionally biased region" description="Basic and acidic residues" evidence="7">
    <location>
        <begin position="644"/>
        <end position="672"/>
    </location>
</feature>
<feature type="region of interest" description="Disordered" evidence="7">
    <location>
        <begin position="505"/>
        <end position="583"/>
    </location>
</feature>
<dbReference type="Pfam" id="PF10495">
    <property type="entry name" value="PACT_coil_coil"/>
    <property type="match status" value="1"/>
</dbReference>
<feature type="compositionally biased region" description="Polar residues" evidence="7">
    <location>
        <begin position="253"/>
        <end position="267"/>
    </location>
</feature>
<feature type="compositionally biased region" description="Polar residues" evidence="7">
    <location>
        <begin position="177"/>
        <end position="186"/>
    </location>
</feature>
<keyword evidence="10" id="KW-1185">Reference proteome</keyword>
<feature type="coiled-coil region" evidence="6">
    <location>
        <begin position="864"/>
        <end position="924"/>
    </location>
</feature>
<feature type="compositionally biased region" description="Polar residues" evidence="7">
    <location>
        <begin position="138"/>
        <end position="166"/>
    </location>
</feature>
<dbReference type="PANTHER" id="PTHR23159">
    <property type="entry name" value="CENTROSOMAL PROTEIN 2"/>
    <property type="match status" value="1"/>
</dbReference>
<feature type="compositionally biased region" description="Polar residues" evidence="7">
    <location>
        <begin position="359"/>
        <end position="379"/>
    </location>
</feature>
<feature type="compositionally biased region" description="Polar residues" evidence="7">
    <location>
        <begin position="51"/>
        <end position="81"/>
    </location>
</feature>
<evidence type="ECO:0000259" key="8">
    <source>
        <dbReference type="Pfam" id="PF10495"/>
    </source>
</evidence>
<feature type="coiled-coil region" evidence="6">
    <location>
        <begin position="1179"/>
        <end position="1313"/>
    </location>
</feature>
<feature type="compositionally biased region" description="Low complexity" evidence="7">
    <location>
        <begin position="190"/>
        <end position="205"/>
    </location>
</feature>
<feature type="region of interest" description="Disordered" evidence="7">
    <location>
        <begin position="621"/>
        <end position="703"/>
    </location>
</feature>
<protein>
    <submittedName>
        <fullName evidence="9">Related to Cingulin</fullName>
    </submittedName>
</protein>
<feature type="region of interest" description="Disordered" evidence="7">
    <location>
        <begin position="760"/>
        <end position="779"/>
    </location>
</feature>
<evidence type="ECO:0000256" key="7">
    <source>
        <dbReference type="SAM" id="MobiDB-lite"/>
    </source>
</evidence>
<evidence type="ECO:0000256" key="1">
    <source>
        <dbReference type="ARBA" id="ARBA00004267"/>
    </source>
</evidence>
<evidence type="ECO:0000313" key="10">
    <source>
        <dbReference type="Proteomes" id="UP000324022"/>
    </source>
</evidence>
<feature type="compositionally biased region" description="Basic and acidic residues" evidence="7">
    <location>
        <begin position="760"/>
        <end position="776"/>
    </location>
</feature>
<dbReference type="InterPro" id="IPR019528">
    <property type="entry name" value="PACT_domain"/>
</dbReference>
<evidence type="ECO:0000256" key="6">
    <source>
        <dbReference type="SAM" id="Coils"/>
    </source>
</evidence>
<feature type="compositionally biased region" description="Basic and acidic residues" evidence="7">
    <location>
        <begin position="404"/>
        <end position="427"/>
    </location>
</feature>
<accession>A0A5C3ES42</accession>
<feature type="coiled-coil region" evidence="6">
    <location>
        <begin position="1338"/>
        <end position="1411"/>
    </location>
</feature>
<evidence type="ECO:0000256" key="4">
    <source>
        <dbReference type="ARBA" id="ARBA00023054"/>
    </source>
</evidence>
<comment type="subcellular location">
    <subcellularLocation>
        <location evidence="1">Cytoplasm</location>
        <location evidence="1">Cytoskeleton</location>
        <location evidence="1">Microtubule organizing center</location>
    </subcellularLocation>
</comment>
<feature type="compositionally biased region" description="Basic and acidic residues" evidence="7">
    <location>
        <begin position="219"/>
        <end position="228"/>
    </location>
</feature>
<evidence type="ECO:0000313" key="9">
    <source>
        <dbReference type="EMBL" id="SPO32179.1"/>
    </source>
</evidence>
<dbReference type="GO" id="GO:0005815">
    <property type="term" value="C:microtubule organizing center"/>
    <property type="evidence" value="ECO:0007669"/>
    <property type="project" value="UniProtKB-SubCell"/>
</dbReference>
<evidence type="ECO:0000256" key="5">
    <source>
        <dbReference type="ARBA" id="ARBA00023212"/>
    </source>
</evidence>
<keyword evidence="4 6" id="KW-0175">Coiled coil</keyword>
<feature type="region of interest" description="Disordered" evidence="7">
    <location>
        <begin position="1144"/>
        <end position="1178"/>
    </location>
</feature>
<feature type="region of interest" description="Disordered" evidence="7">
    <location>
        <begin position="26"/>
        <end position="464"/>
    </location>
</feature>
<dbReference type="PANTHER" id="PTHR23159:SF31">
    <property type="entry name" value="CENTROSOME-ASSOCIATED PROTEIN CEP250 ISOFORM X1"/>
    <property type="match status" value="1"/>
</dbReference>
<feature type="compositionally biased region" description="Polar residues" evidence="7">
    <location>
        <begin position="626"/>
        <end position="643"/>
    </location>
</feature>
<keyword evidence="3" id="KW-0597">Phosphoprotein</keyword>
<dbReference type="Proteomes" id="UP000324022">
    <property type="component" value="Unassembled WGS sequence"/>
</dbReference>
<gene>
    <name evidence="9" type="ORF">UTRI_02736</name>
</gene>
<organism evidence="9 10">
    <name type="scientific">Ustilago trichophora</name>
    <dbReference type="NCBI Taxonomy" id="86804"/>
    <lineage>
        <taxon>Eukaryota</taxon>
        <taxon>Fungi</taxon>
        <taxon>Dikarya</taxon>
        <taxon>Basidiomycota</taxon>
        <taxon>Ustilaginomycotina</taxon>
        <taxon>Ustilaginomycetes</taxon>
        <taxon>Ustilaginales</taxon>
        <taxon>Ustilaginaceae</taxon>
        <taxon>Ustilago</taxon>
    </lineage>
</organism>
<sequence length="1583" mass="174674">MDLNFGTPARLERQIAQDLLETQSEFDLSVPGGDTHDISASITRTPLAPSNRHNSSFSRPSDSSEASVTSPAKHTYLTTATPHAKSQPVTLAAAVQNARHQPNHDALRAPNAMSASSSTSSISDLPHSAQFPDPYSHVRSTSPPLTSTPQRTNGPASTVGSRSRTIMTARPLRPSSAEATATQPYDDTTKTSASRATRSARSASAVLDDLTESSIAPEDASHRERHTPEAQPHGTETQQHELGGRDFVVYDAPSTSRNASPASSQGRGTPAGDAIDWRQRRAQRRQLVQVDESAVDDDDDQSQVKPDSGANTLADSQPTATVATRTESVAETEDTATAYSSPAAARLARQGLIAHPSAGQASLPDSATSTPSRPLQGNFATPKHASASEERARMKQYLLNSVKATERTRSRTGRSSDAHLEAIERLKAQAQLHRTPGSRSEGDAVTTEDGSPAISTNPTPHRRMDRLGKANTIAAGRTPLPKGGVAELLRRGALFGVSDSSLASSAAVESSLRPGPKAAEPAKDDEVASAVGSTTTYSEASSNDLALAPNGSKHGAMGLRANTSFPGLGAAEAGTEANSVARPRVDAAKLALYQSKLNARLDAENDELKRERDQLLQKLAKLEAASPSQSAQPDLEAINQQLQAERERADALDKEAQDLADLLDEKERELESYKNTQDAPQVNDEHEQELRNEVDELRSLLKDRDEDLEELEARLERERTQMEEQVQQAKAFSFQTLDRIETERDQALERVQALQHELSDLKGRHADSSPESRVEDVDQSALQHRVEELEAERDGLLKELESKTELVQQTEVELDSLRDQARSDAARIRGLERRLNAVTAQLSKTGGASDEASDEADESQALQLESLKDELREAQAHIAGLEARANEQKTAISSSVQDERIRFLERQKAELEERVQQYREMISKGVGTNLANLSKDAERGDAASLPPVTPGRTHIGSSPLPKSVMSLRNISAVKTPRSPGPLSEASWLYNESSLGAANIVDRIAYLEGALDDANASIDAKLQQLDDAGVAHLTLAERLEQAHERIAELEAEIERLRMAGGHSGDTTSASPNKSVSQRQKVFADVHAQLEALKSRWAADHDKLQQRERDLERRERELQDRSTEKRQYQDVLAELNRFKEAAASLQQDLQHERAKQRSMLAETRAAGQQKHSIEGSLSRTQAELEAVKRKLEEKMGGLEDLGRQYMEKAVQPDSSMGHRERAQLDTQTERLAERFQAAQSEVELLKAERNDLLTQRADLHKKFAAANENYEQVLADLAASRTALAEHQTQLDEQIEQMEAAHAALRSKKAAYEKIAGDRDRLRAERDLIVHDVGMFEQELRKLRREADQQGADLEALRAEREEARRQLASDGEAKDRERAEFMSQVRTLVDQLKSKTAEVDRIKTKLDELERSRTTAPPPYVEEHSLVAARKMHEAECKGLILQIKYLKLKLNREMDLRADLTHQKQYISLLLQGFTRSDSELGRLIFDLNLQHNTRDTRRRQNDAKRRWTKALNAATAVARMQILANKAKQVTEIKQSLQKAHEEVRSRRNVFPATQQQHQQQQDAVRQGLVGLKAGFAASSRR</sequence>
<dbReference type="EMBL" id="OOIN01000043">
    <property type="protein sequence ID" value="SPO32179.1"/>
    <property type="molecule type" value="Genomic_DNA"/>
</dbReference>
<evidence type="ECO:0000256" key="3">
    <source>
        <dbReference type="ARBA" id="ARBA00022553"/>
    </source>
</evidence>
<evidence type="ECO:0000256" key="2">
    <source>
        <dbReference type="ARBA" id="ARBA00022490"/>
    </source>
</evidence>
<feature type="region of interest" description="Disordered" evidence="7">
    <location>
        <begin position="937"/>
        <end position="961"/>
    </location>
</feature>
<feature type="compositionally biased region" description="Low complexity" evidence="7">
    <location>
        <begin position="114"/>
        <end position="128"/>
    </location>
</feature>
<keyword evidence="2" id="KW-0963">Cytoplasm</keyword>
<proteinExistence type="predicted"/>
<dbReference type="OrthoDB" id="2020852at2759"/>
<feature type="compositionally biased region" description="Polar residues" evidence="7">
    <location>
        <begin position="309"/>
        <end position="340"/>
    </location>
</feature>
<dbReference type="GO" id="GO:0005737">
    <property type="term" value="C:cytoplasm"/>
    <property type="evidence" value="ECO:0007669"/>
    <property type="project" value="UniProtKB-ARBA"/>
</dbReference>
<keyword evidence="5" id="KW-0206">Cytoskeleton</keyword>
<name>A0A5C3ES42_9BASI</name>
<reference evidence="9 10" key="1">
    <citation type="submission" date="2018-03" db="EMBL/GenBank/DDBJ databases">
        <authorList>
            <person name="Guldener U."/>
        </authorList>
    </citation>
    <scope>NUCLEOTIDE SEQUENCE [LARGE SCALE GENOMIC DNA]</scope>
    <source>
        <strain evidence="9 10">NBRC100155</strain>
    </source>
</reference>
<feature type="compositionally biased region" description="Basic and acidic residues" evidence="7">
    <location>
        <begin position="683"/>
        <end position="703"/>
    </location>
</feature>
<feature type="compositionally biased region" description="Polar residues" evidence="7">
    <location>
        <begin position="531"/>
        <end position="544"/>
    </location>
</feature>
<feature type="domain" description="Pericentrin/AKAP-450 centrosomal targeting" evidence="8">
    <location>
        <begin position="1449"/>
        <end position="1527"/>
    </location>
</feature>
<feature type="coiled-coil region" evidence="6">
    <location>
        <begin position="1031"/>
        <end position="1058"/>
    </location>
</feature>